<dbReference type="Gramene" id="Psat05G0250300-T1">
    <property type="protein sequence ID" value="KAI5405761.1"/>
    <property type="gene ID" value="KIW84_052503"/>
</dbReference>
<evidence type="ECO:0000256" key="2">
    <source>
        <dbReference type="SAM" id="SignalP"/>
    </source>
</evidence>
<dbReference type="EMBL" id="JAMSHJ010000005">
    <property type="protein sequence ID" value="KAI5405761.1"/>
    <property type="molecule type" value="Genomic_DNA"/>
</dbReference>
<evidence type="ECO:0000256" key="1">
    <source>
        <dbReference type="SAM" id="MobiDB-lite"/>
    </source>
</evidence>
<feature type="chain" id="PRO_5039665904" evidence="2">
    <location>
        <begin position="22"/>
        <end position="129"/>
    </location>
</feature>
<keyword evidence="4" id="KW-1185">Reference proteome</keyword>
<feature type="signal peptide" evidence="2">
    <location>
        <begin position="1"/>
        <end position="21"/>
    </location>
</feature>
<dbReference type="AlphaFoldDB" id="A0A9D4WNW3"/>
<comment type="caution">
    <text evidence="3">The sequence shown here is derived from an EMBL/GenBank/DDBJ whole genome shotgun (WGS) entry which is preliminary data.</text>
</comment>
<dbReference type="PANTHER" id="PTHR34808">
    <property type="entry name" value="EXPRESSED PROTEIN"/>
    <property type="match status" value="1"/>
</dbReference>
<evidence type="ECO:0000313" key="4">
    <source>
        <dbReference type="Proteomes" id="UP001058974"/>
    </source>
</evidence>
<organism evidence="3 4">
    <name type="scientific">Pisum sativum</name>
    <name type="common">Garden pea</name>
    <name type="synonym">Lathyrus oleraceus</name>
    <dbReference type="NCBI Taxonomy" id="3888"/>
    <lineage>
        <taxon>Eukaryota</taxon>
        <taxon>Viridiplantae</taxon>
        <taxon>Streptophyta</taxon>
        <taxon>Embryophyta</taxon>
        <taxon>Tracheophyta</taxon>
        <taxon>Spermatophyta</taxon>
        <taxon>Magnoliopsida</taxon>
        <taxon>eudicotyledons</taxon>
        <taxon>Gunneridae</taxon>
        <taxon>Pentapetalae</taxon>
        <taxon>rosids</taxon>
        <taxon>fabids</taxon>
        <taxon>Fabales</taxon>
        <taxon>Fabaceae</taxon>
        <taxon>Papilionoideae</taxon>
        <taxon>50 kb inversion clade</taxon>
        <taxon>NPAAA clade</taxon>
        <taxon>Hologalegina</taxon>
        <taxon>IRL clade</taxon>
        <taxon>Fabeae</taxon>
        <taxon>Lathyrus</taxon>
    </lineage>
</organism>
<accession>A0A9D4WNW3</accession>
<dbReference type="Proteomes" id="UP001058974">
    <property type="component" value="Chromosome 5"/>
</dbReference>
<keyword evidence="2" id="KW-0732">Signal</keyword>
<reference evidence="3 4" key="1">
    <citation type="journal article" date="2022" name="Nat. Genet.">
        <title>Improved pea reference genome and pan-genome highlight genomic features and evolutionary characteristics.</title>
        <authorList>
            <person name="Yang T."/>
            <person name="Liu R."/>
            <person name="Luo Y."/>
            <person name="Hu S."/>
            <person name="Wang D."/>
            <person name="Wang C."/>
            <person name="Pandey M.K."/>
            <person name="Ge S."/>
            <person name="Xu Q."/>
            <person name="Li N."/>
            <person name="Li G."/>
            <person name="Huang Y."/>
            <person name="Saxena R.K."/>
            <person name="Ji Y."/>
            <person name="Li M."/>
            <person name="Yan X."/>
            <person name="He Y."/>
            <person name="Liu Y."/>
            <person name="Wang X."/>
            <person name="Xiang C."/>
            <person name="Varshney R.K."/>
            <person name="Ding H."/>
            <person name="Gao S."/>
            <person name="Zong X."/>
        </authorList>
    </citation>
    <scope>NUCLEOTIDE SEQUENCE [LARGE SCALE GENOMIC DNA]</scope>
    <source>
        <strain evidence="3 4">cv. Zhongwan 6</strain>
    </source>
</reference>
<proteinExistence type="predicted"/>
<feature type="non-terminal residue" evidence="3">
    <location>
        <position position="129"/>
    </location>
</feature>
<feature type="region of interest" description="Disordered" evidence="1">
    <location>
        <begin position="97"/>
        <end position="129"/>
    </location>
</feature>
<gene>
    <name evidence="3" type="ORF">KIW84_052503</name>
</gene>
<sequence length="129" mass="14921">KCICSCVLLCVSLFFSLLVKMNNQIVEKNNNVEAEKPIAPPSNLERTTSIDNEPKTLLQEELDLAREEALKVINTHPKEEALKIFLKGLKPVTISRQTPENAVEYDDEDDYEDDYEDDFEDYEDDEYDE</sequence>
<protein>
    <submittedName>
        <fullName evidence="3">Uncharacterized protein</fullName>
    </submittedName>
</protein>
<evidence type="ECO:0000313" key="3">
    <source>
        <dbReference type="EMBL" id="KAI5405761.1"/>
    </source>
</evidence>
<name>A0A9D4WNW3_PEA</name>
<dbReference type="PANTHER" id="PTHR34808:SF6">
    <property type="match status" value="1"/>
</dbReference>
<feature type="compositionally biased region" description="Acidic residues" evidence="1">
    <location>
        <begin position="103"/>
        <end position="129"/>
    </location>
</feature>